<dbReference type="CDD" id="cd00130">
    <property type="entry name" value="PAS"/>
    <property type="match status" value="1"/>
</dbReference>
<dbReference type="Pfam" id="PF00512">
    <property type="entry name" value="HisKA"/>
    <property type="match status" value="1"/>
</dbReference>
<evidence type="ECO:0000256" key="11">
    <source>
        <dbReference type="ARBA" id="ARBA00023012"/>
    </source>
</evidence>
<evidence type="ECO:0000256" key="9">
    <source>
        <dbReference type="ARBA" id="ARBA00022840"/>
    </source>
</evidence>
<dbReference type="GO" id="GO:0000155">
    <property type="term" value="F:phosphorelay sensor kinase activity"/>
    <property type="evidence" value="ECO:0007669"/>
    <property type="project" value="InterPro"/>
</dbReference>
<dbReference type="AlphaFoldDB" id="M0L1C8"/>
<evidence type="ECO:0000256" key="2">
    <source>
        <dbReference type="ARBA" id="ARBA00004141"/>
    </source>
</evidence>
<dbReference type="InterPro" id="IPR036097">
    <property type="entry name" value="HisK_dim/P_sf"/>
</dbReference>
<keyword evidence="8" id="KW-0418">Kinase</keyword>
<evidence type="ECO:0000256" key="12">
    <source>
        <dbReference type="ARBA" id="ARBA00023136"/>
    </source>
</evidence>
<name>M0L1C8_9EURY</name>
<dbReference type="SUPFAM" id="SSF47384">
    <property type="entry name" value="Homodimeric domain of signal transducing histidine kinase"/>
    <property type="match status" value="1"/>
</dbReference>
<keyword evidence="9" id="KW-0067">ATP-binding</keyword>
<dbReference type="InterPro" id="IPR004358">
    <property type="entry name" value="Sig_transdc_His_kin-like_C"/>
</dbReference>
<dbReference type="GO" id="GO:0016020">
    <property type="term" value="C:membrane"/>
    <property type="evidence" value="ECO:0007669"/>
    <property type="project" value="UniProtKB-SubCell"/>
</dbReference>
<dbReference type="Gene3D" id="3.30.565.10">
    <property type="entry name" value="Histidine kinase-like ATPase, C-terminal domain"/>
    <property type="match status" value="1"/>
</dbReference>
<evidence type="ECO:0000313" key="15">
    <source>
        <dbReference type="Proteomes" id="UP000011607"/>
    </source>
</evidence>
<dbReference type="PANTHER" id="PTHR42878:SF7">
    <property type="entry name" value="SENSOR HISTIDINE KINASE GLRK"/>
    <property type="match status" value="1"/>
</dbReference>
<dbReference type="PROSITE" id="PS50109">
    <property type="entry name" value="HIS_KIN"/>
    <property type="match status" value="1"/>
</dbReference>
<dbReference type="RefSeq" id="WP_006674505.1">
    <property type="nucleotide sequence ID" value="NZ_AOMA01000203.1"/>
</dbReference>
<dbReference type="Gene3D" id="1.10.287.130">
    <property type="match status" value="1"/>
</dbReference>
<evidence type="ECO:0000256" key="8">
    <source>
        <dbReference type="ARBA" id="ARBA00022777"/>
    </source>
</evidence>
<dbReference type="GO" id="GO:0030295">
    <property type="term" value="F:protein kinase activator activity"/>
    <property type="evidence" value="ECO:0007669"/>
    <property type="project" value="TreeGrafter"/>
</dbReference>
<evidence type="ECO:0000256" key="3">
    <source>
        <dbReference type="ARBA" id="ARBA00012438"/>
    </source>
</evidence>
<dbReference type="SUPFAM" id="SSF55785">
    <property type="entry name" value="PYP-like sensor domain (PAS domain)"/>
    <property type="match status" value="1"/>
</dbReference>
<evidence type="ECO:0000259" key="13">
    <source>
        <dbReference type="PROSITE" id="PS50109"/>
    </source>
</evidence>
<dbReference type="Proteomes" id="UP000011607">
    <property type="component" value="Unassembled WGS sequence"/>
</dbReference>
<comment type="catalytic activity">
    <reaction evidence="1">
        <text>ATP + protein L-histidine = ADP + protein N-phospho-L-histidine.</text>
        <dbReference type="EC" id="2.7.13.3"/>
    </reaction>
</comment>
<dbReference type="Gene3D" id="3.30.450.20">
    <property type="entry name" value="PAS domain"/>
    <property type="match status" value="1"/>
</dbReference>
<dbReference type="STRING" id="1227454.C446_18121"/>
<keyword evidence="12" id="KW-0472">Membrane</keyword>
<comment type="caution">
    <text evidence="14">The sequence shown here is derived from an EMBL/GenBank/DDBJ whole genome shotgun (WGS) entry which is preliminary data.</text>
</comment>
<dbReference type="SUPFAM" id="SSF55874">
    <property type="entry name" value="ATPase domain of HSP90 chaperone/DNA topoisomerase II/histidine kinase"/>
    <property type="match status" value="1"/>
</dbReference>
<dbReference type="SMART" id="SM00387">
    <property type="entry name" value="HATPase_c"/>
    <property type="match status" value="1"/>
</dbReference>
<keyword evidence="10" id="KW-1133">Transmembrane helix</keyword>
<dbReference type="GO" id="GO:0000156">
    <property type="term" value="F:phosphorelay response regulator activity"/>
    <property type="evidence" value="ECO:0007669"/>
    <property type="project" value="TreeGrafter"/>
</dbReference>
<evidence type="ECO:0000256" key="1">
    <source>
        <dbReference type="ARBA" id="ARBA00000085"/>
    </source>
</evidence>
<dbReference type="InterPro" id="IPR005467">
    <property type="entry name" value="His_kinase_dom"/>
</dbReference>
<gene>
    <name evidence="14" type="ORF">C446_18121</name>
</gene>
<proteinExistence type="predicted"/>
<accession>M0L1C8</accession>
<dbReference type="InterPro" id="IPR036890">
    <property type="entry name" value="HATPase_C_sf"/>
</dbReference>
<dbReference type="OrthoDB" id="8127at2157"/>
<reference evidence="14 15" key="1">
    <citation type="journal article" date="2014" name="PLoS Genet.">
        <title>Phylogenetically driven sequencing of extremely halophilic archaea reveals strategies for static and dynamic osmo-response.</title>
        <authorList>
            <person name="Becker E.A."/>
            <person name="Seitzer P.M."/>
            <person name="Tritt A."/>
            <person name="Larsen D."/>
            <person name="Krusor M."/>
            <person name="Yao A.I."/>
            <person name="Wu D."/>
            <person name="Madern D."/>
            <person name="Eisen J.A."/>
            <person name="Darling A.E."/>
            <person name="Facciotti M.T."/>
        </authorList>
    </citation>
    <scope>NUCLEOTIDE SEQUENCE [LARGE SCALE GENOMIC DNA]</scope>
    <source>
        <strain evidence="14 15">JCM 10879</strain>
    </source>
</reference>
<keyword evidence="5" id="KW-0808">Transferase</keyword>
<feature type="domain" description="Histidine kinase" evidence="13">
    <location>
        <begin position="144"/>
        <end position="331"/>
    </location>
</feature>
<organism evidence="14 15">
    <name type="scientific">Halobiforma nitratireducens JCM 10879</name>
    <dbReference type="NCBI Taxonomy" id="1227454"/>
    <lineage>
        <taxon>Archaea</taxon>
        <taxon>Methanobacteriati</taxon>
        <taxon>Methanobacteriota</taxon>
        <taxon>Stenosarchaea group</taxon>
        <taxon>Halobacteria</taxon>
        <taxon>Halobacteriales</taxon>
        <taxon>Natrialbaceae</taxon>
        <taxon>Halobiforma</taxon>
    </lineage>
</organism>
<evidence type="ECO:0000256" key="7">
    <source>
        <dbReference type="ARBA" id="ARBA00022741"/>
    </source>
</evidence>
<dbReference type="PANTHER" id="PTHR42878">
    <property type="entry name" value="TWO-COMPONENT HISTIDINE KINASE"/>
    <property type="match status" value="1"/>
</dbReference>
<dbReference type="Pfam" id="PF02518">
    <property type="entry name" value="HATPase_c"/>
    <property type="match status" value="1"/>
</dbReference>
<sequence length="339" mass="37047">MGSGIKRSSIDALPHEVAIVDADGTIVAVNEAWRNFADENHGTHPADWIEENYLTICEQAENALSSEDVADNLRAVLSGDRDRYQHEYPCHTPDPQQWNRLDAYRFTHDGDPYLLIVHTNISDRKHVELQANARAEQLETAIEVLQHDLRNPLNVIEGYVELLAADLDDAETIEGLQQAVTRITEITEATLTFAKSGALSETELLSVEDLARTAWLSVATADATLVVEDSHRIIGDRRLLLQLFENLFRNAIEHAGPDCRVRLGVVETGFYVEDDGPGIPPSVREKAIEADYSTRGTGGLGLALVQAVVQAHGADLTISAAADGGARFDVTGLDVPPSK</sequence>
<dbReference type="GO" id="GO:0005524">
    <property type="term" value="F:ATP binding"/>
    <property type="evidence" value="ECO:0007669"/>
    <property type="project" value="UniProtKB-KW"/>
</dbReference>
<dbReference type="Pfam" id="PF08448">
    <property type="entry name" value="PAS_4"/>
    <property type="match status" value="1"/>
</dbReference>
<keyword evidence="6" id="KW-0812">Transmembrane</keyword>
<keyword evidence="4" id="KW-0597">Phosphoprotein</keyword>
<dbReference type="SMART" id="SM00388">
    <property type="entry name" value="HisKA"/>
    <property type="match status" value="1"/>
</dbReference>
<dbReference type="InterPro" id="IPR050351">
    <property type="entry name" value="BphY/WalK/GraS-like"/>
</dbReference>
<dbReference type="InterPro" id="IPR013656">
    <property type="entry name" value="PAS_4"/>
</dbReference>
<keyword evidence="11" id="KW-0902">Two-component regulatory system</keyword>
<dbReference type="InterPro" id="IPR035965">
    <property type="entry name" value="PAS-like_dom_sf"/>
</dbReference>
<evidence type="ECO:0000256" key="6">
    <source>
        <dbReference type="ARBA" id="ARBA00022692"/>
    </source>
</evidence>
<dbReference type="InterPro" id="IPR003594">
    <property type="entry name" value="HATPase_dom"/>
</dbReference>
<dbReference type="PRINTS" id="PR00344">
    <property type="entry name" value="BCTRLSENSOR"/>
</dbReference>
<dbReference type="CDD" id="cd00082">
    <property type="entry name" value="HisKA"/>
    <property type="match status" value="1"/>
</dbReference>
<keyword evidence="7" id="KW-0547">Nucleotide-binding</keyword>
<dbReference type="GO" id="GO:0007234">
    <property type="term" value="P:osmosensory signaling via phosphorelay pathway"/>
    <property type="evidence" value="ECO:0007669"/>
    <property type="project" value="TreeGrafter"/>
</dbReference>
<dbReference type="EMBL" id="AOMA01000203">
    <property type="protein sequence ID" value="EMA27351.1"/>
    <property type="molecule type" value="Genomic_DNA"/>
</dbReference>
<dbReference type="InterPro" id="IPR003661">
    <property type="entry name" value="HisK_dim/P_dom"/>
</dbReference>
<evidence type="ECO:0000313" key="14">
    <source>
        <dbReference type="EMBL" id="EMA27351.1"/>
    </source>
</evidence>
<dbReference type="InterPro" id="IPR000014">
    <property type="entry name" value="PAS"/>
</dbReference>
<evidence type="ECO:0000256" key="4">
    <source>
        <dbReference type="ARBA" id="ARBA00022553"/>
    </source>
</evidence>
<dbReference type="eggNOG" id="arCOG02333">
    <property type="taxonomic scope" value="Archaea"/>
</dbReference>
<dbReference type="EC" id="2.7.13.3" evidence="3"/>
<evidence type="ECO:0000256" key="5">
    <source>
        <dbReference type="ARBA" id="ARBA00022679"/>
    </source>
</evidence>
<evidence type="ECO:0000256" key="10">
    <source>
        <dbReference type="ARBA" id="ARBA00022989"/>
    </source>
</evidence>
<comment type="subcellular location">
    <subcellularLocation>
        <location evidence="2">Membrane</location>
        <topology evidence="2">Multi-pass membrane protein</topology>
    </subcellularLocation>
</comment>
<keyword evidence="15" id="KW-1185">Reference proteome</keyword>
<dbReference type="CDD" id="cd00075">
    <property type="entry name" value="HATPase"/>
    <property type="match status" value="1"/>
</dbReference>
<protein>
    <recommendedName>
        <fullName evidence="3">histidine kinase</fullName>
        <ecNumber evidence="3">2.7.13.3</ecNumber>
    </recommendedName>
</protein>